<evidence type="ECO:0000313" key="2">
    <source>
        <dbReference type="Proteomes" id="UP000009881"/>
    </source>
</evidence>
<sequence>MEPNPLFSEYASRVPTPAERRRAMARGRAERSRAAFAMAAGLRSWLADLVRPRQRIVVPPRGDLRIVACNDC</sequence>
<reference evidence="1 2" key="1">
    <citation type="journal article" date="2013" name="Genome Announc.">
        <title>Draft Genome Sequence of an Alphaproteobacterium, Caenispirillum salinarum AK4(T), Isolated from a Solar Saltern.</title>
        <authorList>
            <person name="Khatri I."/>
            <person name="Singh A."/>
            <person name="Korpole S."/>
            <person name="Pinnaka A.K."/>
            <person name="Subramanian S."/>
        </authorList>
    </citation>
    <scope>NUCLEOTIDE SEQUENCE [LARGE SCALE GENOMIC DNA]</scope>
    <source>
        <strain evidence="1 2">AK4</strain>
    </source>
</reference>
<name>K9HP35_9PROT</name>
<proteinExistence type="predicted"/>
<comment type="caution">
    <text evidence="1">The sequence shown here is derived from an EMBL/GenBank/DDBJ whole genome shotgun (WGS) entry which is preliminary data.</text>
</comment>
<accession>K9HP35</accession>
<protein>
    <submittedName>
        <fullName evidence="1">Uncharacterized protein</fullName>
    </submittedName>
</protein>
<organism evidence="1 2">
    <name type="scientific">Caenispirillum salinarum AK4</name>
    <dbReference type="NCBI Taxonomy" id="1238182"/>
    <lineage>
        <taxon>Bacteria</taxon>
        <taxon>Pseudomonadati</taxon>
        <taxon>Pseudomonadota</taxon>
        <taxon>Alphaproteobacteria</taxon>
        <taxon>Rhodospirillales</taxon>
        <taxon>Novispirillaceae</taxon>
        <taxon>Caenispirillum</taxon>
    </lineage>
</organism>
<gene>
    <name evidence="1" type="ORF">C882_3122</name>
</gene>
<dbReference type="RefSeq" id="WP_009539319.1">
    <property type="nucleotide sequence ID" value="NZ_ANHY01000004.1"/>
</dbReference>
<evidence type="ECO:0000313" key="1">
    <source>
        <dbReference type="EMBL" id="EKV32058.1"/>
    </source>
</evidence>
<keyword evidence="2" id="KW-1185">Reference proteome</keyword>
<dbReference type="AlphaFoldDB" id="K9HP35"/>
<dbReference type="STRING" id="1238182.C882_3122"/>
<dbReference type="EMBL" id="ANHY01000004">
    <property type="protein sequence ID" value="EKV32058.1"/>
    <property type="molecule type" value="Genomic_DNA"/>
</dbReference>
<dbReference type="Proteomes" id="UP000009881">
    <property type="component" value="Unassembled WGS sequence"/>
</dbReference>